<name>A0ABR3JYI9_9AGAR</name>
<dbReference type="Proteomes" id="UP001556367">
    <property type="component" value="Unassembled WGS sequence"/>
</dbReference>
<evidence type="ECO:0000256" key="1">
    <source>
        <dbReference type="ARBA" id="ARBA00006484"/>
    </source>
</evidence>
<dbReference type="EMBL" id="JASNQZ010000001">
    <property type="protein sequence ID" value="KAL0960912.1"/>
    <property type="molecule type" value="Genomic_DNA"/>
</dbReference>
<evidence type="ECO:0000256" key="2">
    <source>
        <dbReference type="ARBA" id="ARBA00022857"/>
    </source>
</evidence>
<dbReference type="SUPFAM" id="SSF51735">
    <property type="entry name" value="NAD(P)-binding Rossmann-fold domains"/>
    <property type="match status" value="1"/>
</dbReference>
<protein>
    <recommendedName>
        <fullName evidence="6">NAD(P)-binding protein</fullName>
    </recommendedName>
</protein>
<reference evidence="5" key="1">
    <citation type="submission" date="2024-06" db="EMBL/GenBank/DDBJ databases">
        <title>Multi-omics analyses provide insights into the biosynthesis of the anticancer antibiotic pleurotin in Hohenbuehelia grisea.</title>
        <authorList>
            <person name="Weaver J.A."/>
            <person name="Alberti F."/>
        </authorList>
    </citation>
    <scope>NUCLEOTIDE SEQUENCE [LARGE SCALE GENOMIC DNA]</scope>
    <source>
        <strain evidence="5">T-177</strain>
    </source>
</reference>
<dbReference type="InterPro" id="IPR002347">
    <property type="entry name" value="SDR_fam"/>
</dbReference>
<gene>
    <name evidence="4" type="ORF">HGRIS_005921</name>
</gene>
<dbReference type="Pfam" id="PF00106">
    <property type="entry name" value="adh_short"/>
    <property type="match status" value="1"/>
</dbReference>
<dbReference type="PANTHER" id="PTHR24320">
    <property type="entry name" value="RETINOL DEHYDROGENASE"/>
    <property type="match status" value="1"/>
</dbReference>
<keyword evidence="3" id="KW-0560">Oxidoreductase</keyword>
<dbReference type="PANTHER" id="PTHR24320:SF282">
    <property type="entry name" value="WW DOMAIN-CONTAINING OXIDOREDUCTASE"/>
    <property type="match status" value="1"/>
</dbReference>
<dbReference type="Gene3D" id="3.40.50.720">
    <property type="entry name" value="NAD(P)-binding Rossmann-like Domain"/>
    <property type="match status" value="1"/>
</dbReference>
<dbReference type="InterPro" id="IPR036291">
    <property type="entry name" value="NAD(P)-bd_dom_sf"/>
</dbReference>
<evidence type="ECO:0008006" key="6">
    <source>
        <dbReference type="Google" id="ProtNLM"/>
    </source>
</evidence>
<evidence type="ECO:0000256" key="3">
    <source>
        <dbReference type="ARBA" id="ARBA00023002"/>
    </source>
</evidence>
<keyword evidence="5" id="KW-1185">Reference proteome</keyword>
<dbReference type="PRINTS" id="PR00081">
    <property type="entry name" value="GDHRDH"/>
</dbReference>
<comment type="caution">
    <text evidence="4">The sequence shown here is derived from an EMBL/GenBank/DDBJ whole genome shotgun (WGS) entry which is preliminary data.</text>
</comment>
<keyword evidence="2" id="KW-0521">NADP</keyword>
<proteinExistence type="inferred from homology"/>
<evidence type="ECO:0000313" key="5">
    <source>
        <dbReference type="Proteomes" id="UP001556367"/>
    </source>
</evidence>
<comment type="similarity">
    <text evidence="1">Belongs to the short-chain dehydrogenases/reductases (SDR) family.</text>
</comment>
<sequence length="316" mass="34530">MGGVLSYLDESFPPSSHFNPDSHIPDLSGKVVIITGASSGVGKATSKHLLMHNAKVYMACRDIDKATTAIDELWKETGKEAFFLHLDLADLASTKQAAEEFLRNEPQLHILFNNAGVMMTPMSELTADGYDRQFGVHVLGHFCFTTALFPALMAAATATGSPSRVIHSSSVLQILSKTVDFETLRPSTERDKKGPIGLYAQSKFANIVFSKELARRYGDKGIVSICLNPGTVKTDLQRFWSSTQHFLLGWMLYPPELGAHTGLWAATSSEAEHFNGKYLVPWARLGQTPTAADSLELGQGLWDWMEAQLVGVGSLP</sequence>
<evidence type="ECO:0000313" key="4">
    <source>
        <dbReference type="EMBL" id="KAL0960912.1"/>
    </source>
</evidence>
<dbReference type="CDD" id="cd05327">
    <property type="entry name" value="retinol-DH_like_SDR_c_like"/>
    <property type="match status" value="1"/>
</dbReference>
<accession>A0ABR3JYI9</accession>
<organism evidence="4 5">
    <name type="scientific">Hohenbuehelia grisea</name>
    <dbReference type="NCBI Taxonomy" id="104357"/>
    <lineage>
        <taxon>Eukaryota</taxon>
        <taxon>Fungi</taxon>
        <taxon>Dikarya</taxon>
        <taxon>Basidiomycota</taxon>
        <taxon>Agaricomycotina</taxon>
        <taxon>Agaricomycetes</taxon>
        <taxon>Agaricomycetidae</taxon>
        <taxon>Agaricales</taxon>
        <taxon>Pleurotineae</taxon>
        <taxon>Pleurotaceae</taxon>
        <taxon>Hohenbuehelia</taxon>
    </lineage>
</organism>